<evidence type="ECO:0000256" key="1">
    <source>
        <dbReference type="ARBA" id="ARBA00022441"/>
    </source>
</evidence>
<dbReference type="PANTHER" id="PTHR46461">
    <property type="entry name" value="KELCH DOMAIN-CONTAINING PROTEIN 3"/>
    <property type="match status" value="1"/>
</dbReference>
<dbReference type="Pfam" id="PF01344">
    <property type="entry name" value="Kelch_1"/>
    <property type="match status" value="1"/>
</dbReference>
<dbReference type="AlphaFoldDB" id="A0A1W0WZJ4"/>
<dbReference type="OrthoDB" id="432528at2759"/>
<dbReference type="InterPro" id="IPR052637">
    <property type="entry name" value="KLHDC3-like"/>
</dbReference>
<reference evidence="3" key="1">
    <citation type="submission" date="2017-01" db="EMBL/GenBank/DDBJ databases">
        <title>Comparative genomics of anhydrobiosis in the tardigrade Hypsibius dujardini.</title>
        <authorList>
            <person name="Yoshida Y."/>
            <person name="Koutsovoulos G."/>
            <person name="Laetsch D."/>
            <person name="Stevens L."/>
            <person name="Kumar S."/>
            <person name="Horikawa D."/>
            <person name="Ishino K."/>
            <person name="Komine S."/>
            <person name="Tomita M."/>
            <person name="Blaxter M."/>
            <person name="Arakawa K."/>
        </authorList>
    </citation>
    <scope>NUCLEOTIDE SEQUENCE [LARGE SCALE GENOMIC DNA]</scope>
    <source>
        <strain evidence="3">Z151</strain>
    </source>
</reference>
<accession>A0A1W0WZJ4</accession>
<organism evidence="2 3">
    <name type="scientific">Hypsibius exemplaris</name>
    <name type="common">Freshwater tardigrade</name>
    <dbReference type="NCBI Taxonomy" id="2072580"/>
    <lineage>
        <taxon>Eukaryota</taxon>
        <taxon>Metazoa</taxon>
        <taxon>Ecdysozoa</taxon>
        <taxon>Tardigrada</taxon>
        <taxon>Eutardigrada</taxon>
        <taxon>Parachela</taxon>
        <taxon>Hypsibioidea</taxon>
        <taxon>Hypsibiidae</taxon>
        <taxon>Hypsibius</taxon>
    </lineage>
</organism>
<dbReference type="InterPro" id="IPR015915">
    <property type="entry name" value="Kelch-typ_b-propeller"/>
</dbReference>
<dbReference type="Proteomes" id="UP000192578">
    <property type="component" value="Unassembled WGS sequence"/>
</dbReference>
<dbReference type="Pfam" id="PF24681">
    <property type="entry name" value="Kelch_KLHDC2_KLHL20_DRC7"/>
    <property type="match status" value="1"/>
</dbReference>
<dbReference type="EMBL" id="MTYJ01000029">
    <property type="protein sequence ID" value="OQV20631.1"/>
    <property type="molecule type" value="Genomic_DNA"/>
</dbReference>
<evidence type="ECO:0000313" key="2">
    <source>
        <dbReference type="EMBL" id="OQV20631.1"/>
    </source>
</evidence>
<comment type="caution">
    <text evidence="2">The sequence shown here is derived from an EMBL/GenBank/DDBJ whole genome shotgun (WGS) entry which is preliminary data.</text>
</comment>
<gene>
    <name evidence="2" type="ORF">BV898_05448</name>
</gene>
<dbReference type="InterPro" id="IPR006652">
    <property type="entry name" value="Kelch_1"/>
</dbReference>
<keyword evidence="1" id="KW-0880">Kelch repeat</keyword>
<dbReference type="Gene3D" id="2.120.10.80">
    <property type="entry name" value="Kelch-type beta propeller"/>
    <property type="match status" value="2"/>
</dbReference>
<dbReference type="PANTHER" id="PTHR46461:SF1">
    <property type="entry name" value="KELCH DOMAIN-CONTAINING PROTEIN 3"/>
    <property type="match status" value="1"/>
</dbReference>
<sequence>MWVARLEGGPRKVNHAAVTIDDKIYCFGGYCSGEDHEINRPMEICVLDTDTLRWKVLPPTAGFDETAAISDVPFHRYGHSAVAWKHLVLIWGGRNDSSGSCNTLYCYDTHERKWTRPVTSGETPEKRDGHSVALLGDVMYIFGGFEENGDRYSADIFSLHIPTMTWIPVYSWGDRPTPRDFATLEVIGERLYLWGGRGDTDPQGLHTGEEVYENAMYVFDTCNNEWSRLASDTSPPPPRRSHASWVYHGKLYIFGGYNGYCHYGDTWTFDPATMSWNELDFGCSPCRPNPRRRMACRVAGDRMFLFGGTSPHPLGSPAVPVNAEGLHDHDDMYVLEFMPRLKILAMVAMLKYRMDTDNLPTVLRLDFLFHTLSNTVNRQQRIRHPAGNHSG</sequence>
<proteinExistence type="predicted"/>
<name>A0A1W0WZJ4_HYPEX</name>
<dbReference type="GO" id="GO:0005737">
    <property type="term" value="C:cytoplasm"/>
    <property type="evidence" value="ECO:0007669"/>
    <property type="project" value="TreeGrafter"/>
</dbReference>
<evidence type="ECO:0000313" key="3">
    <source>
        <dbReference type="Proteomes" id="UP000192578"/>
    </source>
</evidence>
<protein>
    <submittedName>
        <fullName evidence="2">Kelch domain-containing protein 3</fullName>
    </submittedName>
</protein>
<dbReference type="SUPFAM" id="SSF117281">
    <property type="entry name" value="Kelch motif"/>
    <property type="match status" value="1"/>
</dbReference>
<dbReference type="GO" id="GO:0003682">
    <property type="term" value="F:chromatin binding"/>
    <property type="evidence" value="ECO:0007669"/>
    <property type="project" value="InterPro"/>
</dbReference>
<keyword evidence="3" id="KW-1185">Reference proteome</keyword>